<dbReference type="PANTHER" id="PTHR46622">
    <property type="entry name" value="DNA-DEPENDENT METALLOPROTEASE WSS1"/>
    <property type="match status" value="1"/>
</dbReference>
<dbReference type="InterPro" id="IPR013536">
    <property type="entry name" value="WLM_dom"/>
</dbReference>
<dbReference type="GO" id="GO:0005634">
    <property type="term" value="C:nucleus"/>
    <property type="evidence" value="ECO:0007669"/>
    <property type="project" value="TreeGrafter"/>
</dbReference>
<evidence type="ECO:0000313" key="8">
    <source>
        <dbReference type="EMBL" id="PPQ64287.1"/>
    </source>
</evidence>
<name>A0A409VEU6_9AGAR</name>
<dbReference type="InParanoid" id="A0A409VEU6"/>
<dbReference type="CDD" id="cd00161">
    <property type="entry name" value="beta-trefoil_Ricin-like"/>
    <property type="match status" value="1"/>
</dbReference>
<dbReference type="Gene3D" id="2.80.10.50">
    <property type="match status" value="1"/>
</dbReference>
<dbReference type="SUPFAM" id="SSF50370">
    <property type="entry name" value="Ricin B-like lectins"/>
    <property type="match status" value="1"/>
</dbReference>
<evidence type="ECO:0000256" key="5">
    <source>
        <dbReference type="SAM" id="MobiDB-lite"/>
    </source>
</evidence>
<organism evidence="8 9">
    <name type="scientific">Gymnopilus dilepis</name>
    <dbReference type="NCBI Taxonomy" id="231916"/>
    <lineage>
        <taxon>Eukaryota</taxon>
        <taxon>Fungi</taxon>
        <taxon>Dikarya</taxon>
        <taxon>Basidiomycota</taxon>
        <taxon>Agaricomycotina</taxon>
        <taxon>Agaricomycetes</taxon>
        <taxon>Agaricomycetidae</taxon>
        <taxon>Agaricales</taxon>
        <taxon>Agaricineae</taxon>
        <taxon>Hymenogastraceae</taxon>
        <taxon>Gymnopilus</taxon>
    </lineage>
</organism>
<evidence type="ECO:0000256" key="2">
    <source>
        <dbReference type="ARBA" id="ARBA00022771"/>
    </source>
</evidence>
<evidence type="ECO:0000259" key="7">
    <source>
        <dbReference type="PROSITE" id="PS51397"/>
    </source>
</evidence>
<dbReference type="PROSITE" id="PS50199">
    <property type="entry name" value="ZF_RANBP2_2"/>
    <property type="match status" value="1"/>
</dbReference>
<dbReference type="Proteomes" id="UP000284706">
    <property type="component" value="Unassembled WGS sequence"/>
</dbReference>
<feature type="region of interest" description="Disordered" evidence="5">
    <location>
        <begin position="524"/>
        <end position="545"/>
    </location>
</feature>
<dbReference type="InterPro" id="IPR053000">
    <property type="entry name" value="WSS1-like_metalloprotease"/>
</dbReference>
<dbReference type="SUPFAM" id="SSF90209">
    <property type="entry name" value="Ran binding protein zinc finger-like"/>
    <property type="match status" value="1"/>
</dbReference>
<dbReference type="Gene3D" id="2.30.30.380">
    <property type="entry name" value="Zn-finger domain of Sec23/24"/>
    <property type="match status" value="1"/>
</dbReference>
<keyword evidence="9" id="KW-1185">Reference proteome</keyword>
<dbReference type="OrthoDB" id="261960at2759"/>
<dbReference type="Pfam" id="PF00641">
    <property type="entry name" value="Zn_ribbon_RanBP"/>
    <property type="match status" value="1"/>
</dbReference>
<evidence type="ECO:0000256" key="4">
    <source>
        <dbReference type="PROSITE-ProRule" id="PRU00322"/>
    </source>
</evidence>
<keyword evidence="1" id="KW-0479">Metal-binding</keyword>
<dbReference type="GO" id="GO:0006281">
    <property type="term" value="P:DNA repair"/>
    <property type="evidence" value="ECO:0007669"/>
    <property type="project" value="TreeGrafter"/>
</dbReference>
<dbReference type="PROSITE" id="PS51397">
    <property type="entry name" value="WLM"/>
    <property type="match status" value="1"/>
</dbReference>
<evidence type="ECO:0000313" key="9">
    <source>
        <dbReference type="Proteomes" id="UP000284706"/>
    </source>
</evidence>
<dbReference type="InterPro" id="IPR035992">
    <property type="entry name" value="Ricin_B-like_lectins"/>
</dbReference>
<sequence length="658" mass="72589">MMIDEKHIDRSGFPAGYFVIRSVAAARLLDVTGDEVEDGTEIALWPEKEKSLVETFRNPANNNQVFFIDTSGALCSRSSGHAIDVEDNRLVLRHRRPVSHPYPNSYSHPLPKFSYDPDSGEITVQFTCDPSYPPPPPPGKSPSTAWQGKTYLLTSVPLRKPRTILDDASHFIASNIFSPISMLTTGQPAPAPARPDEVFNGDIDLNEDELVEEERGEEAEVDDSPELGRKVRVVTVPTQEKNIMDMVLSDKTRRRRQWDVLPLRVSNARTPAVHILFDTSMPDIFVQSFTHLKDMKNADKALHMLQRVASLVKPIMRKRNWVLPVLAEFFPDNPALLGLNVNMGQKILVRLRPSYSPDSFLPEEDVVGTMLHELTHNVHGPHDDKFYKYLSGLQEEYDALQRSGYAGEGFFSEGRRLGGNVSHNLPPHIARQKAIEAAEKRLKTARVLGSGGRLGGSGRTLGLTPGEMAARAAEQRVRDEKSCASGADAQREAEKAAKQSVESKVIDLTVDDDDDDVIVVKDVHPVSRPNPPNTVAGPSKVLQKTKEPAKIPLASRPINTNRESAASPPVVQLTTKPTSIASNPANKLQVTPKAAPAGEWSCPTCTLINSPRSLECDACGMRKPYDEQAGWSCLTCGEVGNPHEHWTCRFCGQVKLHS</sequence>
<dbReference type="GO" id="GO:0008270">
    <property type="term" value="F:zinc ion binding"/>
    <property type="evidence" value="ECO:0007669"/>
    <property type="project" value="UniProtKB-KW"/>
</dbReference>
<dbReference type="InterPro" id="IPR001876">
    <property type="entry name" value="Znf_RanBP2"/>
</dbReference>
<dbReference type="PANTHER" id="PTHR46622:SF1">
    <property type="entry name" value="DNA-DEPENDENT METALLOPROTEASE WSS1"/>
    <property type="match status" value="1"/>
</dbReference>
<dbReference type="PROSITE" id="PS01358">
    <property type="entry name" value="ZF_RANBP2_1"/>
    <property type="match status" value="1"/>
</dbReference>
<reference evidence="8 9" key="1">
    <citation type="journal article" date="2018" name="Evol. Lett.">
        <title>Horizontal gene cluster transfer increased hallucinogenic mushroom diversity.</title>
        <authorList>
            <person name="Reynolds H.T."/>
            <person name="Vijayakumar V."/>
            <person name="Gluck-Thaler E."/>
            <person name="Korotkin H.B."/>
            <person name="Matheny P.B."/>
            <person name="Slot J.C."/>
        </authorList>
    </citation>
    <scope>NUCLEOTIDE SEQUENCE [LARGE SCALE GENOMIC DNA]</scope>
    <source>
        <strain evidence="8 9">SRW20</strain>
    </source>
</reference>
<evidence type="ECO:0000259" key="6">
    <source>
        <dbReference type="PROSITE" id="PS50199"/>
    </source>
</evidence>
<comment type="caution">
    <text evidence="8">The sequence shown here is derived from an EMBL/GenBank/DDBJ whole genome shotgun (WGS) entry which is preliminary data.</text>
</comment>
<dbReference type="STRING" id="231916.A0A409VEU6"/>
<keyword evidence="3" id="KW-0862">Zinc</keyword>
<dbReference type="Pfam" id="PF08325">
    <property type="entry name" value="WLM"/>
    <property type="match status" value="1"/>
</dbReference>
<dbReference type="GO" id="GO:0008237">
    <property type="term" value="F:metallopeptidase activity"/>
    <property type="evidence" value="ECO:0007669"/>
    <property type="project" value="TreeGrafter"/>
</dbReference>
<evidence type="ECO:0008006" key="10">
    <source>
        <dbReference type="Google" id="ProtNLM"/>
    </source>
</evidence>
<proteinExistence type="predicted"/>
<evidence type="ECO:0000256" key="1">
    <source>
        <dbReference type="ARBA" id="ARBA00022723"/>
    </source>
</evidence>
<dbReference type="InterPro" id="IPR036443">
    <property type="entry name" value="Znf_RanBP2_sf"/>
</dbReference>
<gene>
    <name evidence="8" type="ORF">CVT26_002170</name>
</gene>
<accession>A0A409VEU6</accession>
<dbReference type="SMART" id="SM00547">
    <property type="entry name" value="ZnF_RBZ"/>
    <property type="match status" value="1"/>
</dbReference>
<feature type="domain" description="RanBP2-type" evidence="6">
    <location>
        <begin position="596"/>
        <end position="625"/>
    </location>
</feature>
<protein>
    <recommendedName>
        <fullName evidence="10">WLM domain-containing protein</fullName>
    </recommendedName>
</protein>
<evidence type="ECO:0000256" key="3">
    <source>
        <dbReference type="ARBA" id="ARBA00022833"/>
    </source>
</evidence>
<dbReference type="EMBL" id="NHYE01005668">
    <property type="protein sequence ID" value="PPQ64287.1"/>
    <property type="molecule type" value="Genomic_DNA"/>
</dbReference>
<feature type="domain" description="WLM" evidence="7">
    <location>
        <begin position="277"/>
        <end position="478"/>
    </location>
</feature>
<keyword evidence="2 4" id="KW-0863">Zinc-finger</keyword>
<dbReference type="AlphaFoldDB" id="A0A409VEU6"/>